<dbReference type="NCBIfam" id="NF006589">
    <property type="entry name" value="PRK09121.1"/>
    <property type="match status" value="1"/>
</dbReference>
<gene>
    <name evidence="5" type="ORF">METZ01_LOCUS133622</name>
</gene>
<comment type="cofactor">
    <cofactor evidence="1">
        <name>Zn(2+)</name>
        <dbReference type="ChEBI" id="CHEBI:29105"/>
    </cofactor>
</comment>
<dbReference type="CDD" id="cd03311">
    <property type="entry name" value="CIMS_C_terminal_like"/>
    <property type="match status" value="1"/>
</dbReference>
<dbReference type="GO" id="GO:0008270">
    <property type="term" value="F:zinc ion binding"/>
    <property type="evidence" value="ECO:0007669"/>
    <property type="project" value="InterPro"/>
</dbReference>
<dbReference type="PANTHER" id="PTHR30519">
    <property type="entry name" value="5-METHYLTETRAHYDROPTEROYLTRIGLUTAMATE--HOMOCYSTEINE METHYLTRANSFERASE"/>
    <property type="match status" value="1"/>
</dbReference>
<dbReference type="Pfam" id="PF01717">
    <property type="entry name" value="Meth_synt_2"/>
    <property type="match status" value="1"/>
</dbReference>
<dbReference type="AlphaFoldDB" id="A0A381YUP2"/>
<feature type="non-terminal residue" evidence="5">
    <location>
        <position position="1"/>
    </location>
</feature>
<dbReference type="InterPro" id="IPR002629">
    <property type="entry name" value="Met_Synth_C/arc"/>
</dbReference>
<protein>
    <recommendedName>
        <fullName evidence="4">Cobalamin-independent methionine synthase MetE C-terminal/archaeal domain-containing protein</fullName>
    </recommendedName>
</protein>
<keyword evidence="2" id="KW-0479">Metal-binding</keyword>
<dbReference type="EMBL" id="UINC01019111">
    <property type="protein sequence ID" value="SVA80768.1"/>
    <property type="molecule type" value="Genomic_DNA"/>
</dbReference>
<proteinExistence type="predicted"/>
<organism evidence="5">
    <name type="scientific">marine metagenome</name>
    <dbReference type="NCBI Taxonomy" id="408172"/>
    <lineage>
        <taxon>unclassified sequences</taxon>
        <taxon>metagenomes</taxon>
        <taxon>ecological metagenomes</taxon>
    </lineage>
</organism>
<evidence type="ECO:0000256" key="1">
    <source>
        <dbReference type="ARBA" id="ARBA00001947"/>
    </source>
</evidence>
<dbReference type="GO" id="GO:0003871">
    <property type="term" value="F:5-methyltetrahydropteroyltriglutamate-homocysteine S-methyltransferase activity"/>
    <property type="evidence" value="ECO:0007669"/>
    <property type="project" value="InterPro"/>
</dbReference>
<dbReference type="Gene3D" id="3.20.20.210">
    <property type="match status" value="1"/>
</dbReference>
<accession>A0A381YUP2</accession>
<reference evidence="5" key="1">
    <citation type="submission" date="2018-05" db="EMBL/GenBank/DDBJ databases">
        <authorList>
            <person name="Lanie J.A."/>
            <person name="Ng W.-L."/>
            <person name="Kazmierczak K.M."/>
            <person name="Andrzejewski T.M."/>
            <person name="Davidsen T.M."/>
            <person name="Wayne K.J."/>
            <person name="Tettelin H."/>
            <person name="Glass J.I."/>
            <person name="Rusch D."/>
            <person name="Podicherti R."/>
            <person name="Tsui H.-C.T."/>
            <person name="Winkler M.E."/>
        </authorList>
    </citation>
    <scope>NUCLEOTIDE SEQUENCE</scope>
</reference>
<evidence type="ECO:0000259" key="4">
    <source>
        <dbReference type="Pfam" id="PF01717"/>
    </source>
</evidence>
<dbReference type="SUPFAM" id="SSF51726">
    <property type="entry name" value="UROD/MetE-like"/>
    <property type="match status" value="1"/>
</dbReference>
<feature type="domain" description="Cobalamin-independent methionine synthase MetE C-terminal/archaeal" evidence="4">
    <location>
        <begin position="2"/>
        <end position="327"/>
    </location>
</feature>
<sequence>VFETTIAGSLPKPNWLAVPETLKGAWKLSGAELENGKRRAAVEWLRLQEKAGIDIVTDGEQFRTHFVHGFAEKIDGIDWNKKTVMGIRDNRYDLEVPTIIGPLSRPTPVHLEEVRFTRAQTKRRLKFTLPGPMTICDTIADEHYGSRPEMAMAFAELLNAEAKDLVSAGIDVIQFDEPAFNVFIDDVNDWGIATLNRAVEGLKCTTAVHICYGYGIEENLKWKETLGGEWRQYNAIFPAINESAVDQVSLECAGSRVPMSLLAHLRNKEVMVGTVAVTPDRVESPEEIAATIREAMAYVDAERILPCTNCGMAPIPYNVAVGKLQALTAGATLARQSI</sequence>
<dbReference type="InterPro" id="IPR038071">
    <property type="entry name" value="UROD/MetE-like_sf"/>
</dbReference>
<evidence type="ECO:0000256" key="3">
    <source>
        <dbReference type="ARBA" id="ARBA00022833"/>
    </source>
</evidence>
<evidence type="ECO:0000313" key="5">
    <source>
        <dbReference type="EMBL" id="SVA80768.1"/>
    </source>
</evidence>
<evidence type="ECO:0000256" key="2">
    <source>
        <dbReference type="ARBA" id="ARBA00022723"/>
    </source>
</evidence>
<name>A0A381YUP2_9ZZZZ</name>
<dbReference type="GO" id="GO:0009086">
    <property type="term" value="P:methionine biosynthetic process"/>
    <property type="evidence" value="ECO:0007669"/>
    <property type="project" value="InterPro"/>
</dbReference>
<keyword evidence="3" id="KW-0862">Zinc</keyword>